<dbReference type="RefSeq" id="WP_386406140.1">
    <property type="nucleotide sequence ID" value="NZ_JBHTJH010000004.1"/>
</dbReference>
<comment type="subcellular location">
    <subcellularLocation>
        <location evidence="1">Cell membrane</location>
        <topology evidence="1">Multi-pass membrane protein</topology>
    </subcellularLocation>
</comment>
<accession>A0ABW3CYV1</accession>
<keyword evidence="5 6" id="KW-0472">Membrane</keyword>
<dbReference type="InterPro" id="IPR025857">
    <property type="entry name" value="MacB_PCD"/>
</dbReference>
<dbReference type="EMBL" id="JBHTJH010000004">
    <property type="protein sequence ID" value="MFD0862022.1"/>
    <property type="molecule type" value="Genomic_DNA"/>
</dbReference>
<evidence type="ECO:0000256" key="6">
    <source>
        <dbReference type="SAM" id="Phobius"/>
    </source>
</evidence>
<evidence type="ECO:0000256" key="1">
    <source>
        <dbReference type="ARBA" id="ARBA00004651"/>
    </source>
</evidence>
<feature type="transmembrane region" description="Helical" evidence="6">
    <location>
        <begin position="310"/>
        <end position="340"/>
    </location>
</feature>
<sequence>MNLLKLSYKYMVAKPLNAFLSLLLVGLSIALISVAFHLEKAFSEKIQKNTSGIDMVIGAKGSPLQLILSSVLHVDAPTGNINYKRAAQATKNPHVEKAIPISYGDNYNGYRIVGSTQAFPEIYDAKIASGRSFEKSMEVVFGSEVAAKLGISTGDEIVSGHGLLEEAIEDHEDSRLKVVGIYAPTNTILDNLITTPLETVWEIHQHHEANLEDTEREVTALLVKFRNPIAMVQLPRQINANTKMQAALTNYELDRLFSFTGVGIKVITMIAYAILLFSVFSIFINLYRLVRDRRYELALMRTYGASNWQLAFVVFLEGFILLVIGYVLGLCLSRLGLYIFSNYLENEFKYTITQLSFIIEEAYVFLIILLLLISATVLATIPVFRLDVSAILSEE</sequence>
<evidence type="ECO:0000256" key="3">
    <source>
        <dbReference type="ARBA" id="ARBA00022692"/>
    </source>
</evidence>
<dbReference type="InterPro" id="IPR051125">
    <property type="entry name" value="ABC-4/HrtB_transporter"/>
</dbReference>
<comment type="caution">
    <text evidence="9">The sequence shown here is derived from an EMBL/GenBank/DDBJ whole genome shotgun (WGS) entry which is preliminary data.</text>
</comment>
<evidence type="ECO:0000259" key="7">
    <source>
        <dbReference type="Pfam" id="PF02687"/>
    </source>
</evidence>
<dbReference type="Proteomes" id="UP001596978">
    <property type="component" value="Unassembled WGS sequence"/>
</dbReference>
<evidence type="ECO:0000313" key="9">
    <source>
        <dbReference type="EMBL" id="MFD0862022.1"/>
    </source>
</evidence>
<evidence type="ECO:0000256" key="4">
    <source>
        <dbReference type="ARBA" id="ARBA00022989"/>
    </source>
</evidence>
<evidence type="ECO:0000256" key="5">
    <source>
        <dbReference type="ARBA" id="ARBA00023136"/>
    </source>
</evidence>
<evidence type="ECO:0000259" key="8">
    <source>
        <dbReference type="Pfam" id="PF12704"/>
    </source>
</evidence>
<keyword evidence="4 6" id="KW-1133">Transmembrane helix</keyword>
<organism evidence="9 10">
    <name type="scientific">Sungkyunkwania multivorans</name>
    <dbReference type="NCBI Taxonomy" id="1173618"/>
    <lineage>
        <taxon>Bacteria</taxon>
        <taxon>Pseudomonadati</taxon>
        <taxon>Bacteroidota</taxon>
        <taxon>Flavobacteriia</taxon>
        <taxon>Flavobacteriales</taxon>
        <taxon>Flavobacteriaceae</taxon>
        <taxon>Sungkyunkwania</taxon>
    </lineage>
</organism>
<gene>
    <name evidence="9" type="ORF">ACFQ1M_07370</name>
</gene>
<feature type="transmembrane region" description="Helical" evidence="6">
    <location>
        <begin position="269"/>
        <end position="290"/>
    </location>
</feature>
<name>A0ABW3CYV1_9FLAO</name>
<evidence type="ECO:0000256" key="2">
    <source>
        <dbReference type="ARBA" id="ARBA00022475"/>
    </source>
</evidence>
<reference evidence="10" key="1">
    <citation type="journal article" date="2019" name="Int. J. Syst. Evol. Microbiol.">
        <title>The Global Catalogue of Microorganisms (GCM) 10K type strain sequencing project: providing services to taxonomists for standard genome sequencing and annotation.</title>
        <authorList>
            <consortium name="The Broad Institute Genomics Platform"/>
            <consortium name="The Broad Institute Genome Sequencing Center for Infectious Disease"/>
            <person name="Wu L."/>
            <person name="Ma J."/>
        </authorList>
    </citation>
    <scope>NUCLEOTIDE SEQUENCE [LARGE SCALE GENOMIC DNA]</scope>
    <source>
        <strain evidence="10">CCUG 62952</strain>
    </source>
</reference>
<evidence type="ECO:0000313" key="10">
    <source>
        <dbReference type="Proteomes" id="UP001596978"/>
    </source>
</evidence>
<keyword evidence="10" id="KW-1185">Reference proteome</keyword>
<feature type="domain" description="ABC3 transporter permease C-terminal" evidence="7">
    <location>
        <begin position="269"/>
        <end position="384"/>
    </location>
</feature>
<feature type="domain" description="MacB-like periplasmic core" evidence="8">
    <location>
        <begin position="19"/>
        <end position="239"/>
    </location>
</feature>
<dbReference type="Pfam" id="PF12704">
    <property type="entry name" value="MacB_PCD"/>
    <property type="match status" value="1"/>
</dbReference>
<dbReference type="InterPro" id="IPR003838">
    <property type="entry name" value="ABC3_permease_C"/>
</dbReference>
<keyword evidence="3 6" id="KW-0812">Transmembrane</keyword>
<feature type="transmembrane region" description="Helical" evidence="6">
    <location>
        <begin position="362"/>
        <end position="384"/>
    </location>
</feature>
<dbReference type="Pfam" id="PF02687">
    <property type="entry name" value="FtsX"/>
    <property type="match status" value="1"/>
</dbReference>
<dbReference type="PANTHER" id="PTHR43738">
    <property type="entry name" value="ABC TRANSPORTER, MEMBRANE PROTEIN"/>
    <property type="match status" value="1"/>
</dbReference>
<proteinExistence type="predicted"/>
<keyword evidence="2" id="KW-1003">Cell membrane</keyword>
<dbReference type="PANTHER" id="PTHR43738:SF2">
    <property type="entry name" value="ABC TRANSPORTER PERMEASE"/>
    <property type="match status" value="1"/>
</dbReference>
<protein>
    <submittedName>
        <fullName evidence="9">ABC transporter permease</fullName>
    </submittedName>
</protein>